<evidence type="ECO:0000313" key="7">
    <source>
        <dbReference type="Proteomes" id="UP000579153"/>
    </source>
</evidence>
<reference evidence="6 7" key="1">
    <citation type="submission" date="2020-08" db="EMBL/GenBank/DDBJ databases">
        <title>Sequencing the genomes of 1000 actinobacteria strains.</title>
        <authorList>
            <person name="Klenk H.-P."/>
        </authorList>
    </citation>
    <scope>NUCLEOTIDE SEQUENCE [LARGE SCALE GENOMIC DNA]</scope>
    <source>
        <strain evidence="6 7">DSM 45507</strain>
    </source>
</reference>
<dbReference type="SUPFAM" id="SSF53850">
    <property type="entry name" value="Periplasmic binding protein-like II"/>
    <property type="match status" value="1"/>
</dbReference>
<name>A0A7W9G6Z4_9ACTN</name>
<dbReference type="CDD" id="cd08414">
    <property type="entry name" value="PBP2_LTTR_aromatics_like"/>
    <property type="match status" value="1"/>
</dbReference>
<dbReference type="SUPFAM" id="SSF46785">
    <property type="entry name" value="Winged helix' DNA-binding domain"/>
    <property type="match status" value="1"/>
</dbReference>
<comment type="caution">
    <text evidence="6">The sequence shown here is derived from an EMBL/GenBank/DDBJ whole genome shotgun (WGS) entry which is preliminary data.</text>
</comment>
<dbReference type="GO" id="GO:0003700">
    <property type="term" value="F:DNA-binding transcription factor activity"/>
    <property type="evidence" value="ECO:0007669"/>
    <property type="project" value="InterPro"/>
</dbReference>
<keyword evidence="4" id="KW-0804">Transcription</keyword>
<dbReference type="PROSITE" id="PS50931">
    <property type="entry name" value="HTH_LYSR"/>
    <property type="match status" value="1"/>
</dbReference>
<dbReference type="GO" id="GO:0032993">
    <property type="term" value="C:protein-DNA complex"/>
    <property type="evidence" value="ECO:0007669"/>
    <property type="project" value="TreeGrafter"/>
</dbReference>
<dbReference type="InterPro" id="IPR036388">
    <property type="entry name" value="WH-like_DNA-bd_sf"/>
</dbReference>
<evidence type="ECO:0000256" key="3">
    <source>
        <dbReference type="ARBA" id="ARBA00023125"/>
    </source>
</evidence>
<dbReference type="PANTHER" id="PTHR30346:SF0">
    <property type="entry name" value="HCA OPERON TRANSCRIPTIONAL ACTIVATOR HCAR"/>
    <property type="match status" value="1"/>
</dbReference>
<evidence type="ECO:0000256" key="1">
    <source>
        <dbReference type="ARBA" id="ARBA00009437"/>
    </source>
</evidence>
<evidence type="ECO:0000256" key="4">
    <source>
        <dbReference type="ARBA" id="ARBA00023163"/>
    </source>
</evidence>
<keyword evidence="3 6" id="KW-0238">DNA-binding</keyword>
<evidence type="ECO:0000313" key="6">
    <source>
        <dbReference type="EMBL" id="MBB5778251.1"/>
    </source>
</evidence>
<evidence type="ECO:0000259" key="5">
    <source>
        <dbReference type="PROSITE" id="PS50931"/>
    </source>
</evidence>
<keyword evidence="2" id="KW-0805">Transcription regulation</keyword>
<dbReference type="EMBL" id="JACHMB010000001">
    <property type="protein sequence ID" value="MBB5778251.1"/>
    <property type="molecule type" value="Genomic_DNA"/>
</dbReference>
<dbReference type="InterPro" id="IPR036390">
    <property type="entry name" value="WH_DNA-bd_sf"/>
</dbReference>
<dbReference type="Proteomes" id="UP000579153">
    <property type="component" value="Unassembled WGS sequence"/>
</dbReference>
<dbReference type="PANTHER" id="PTHR30346">
    <property type="entry name" value="TRANSCRIPTIONAL DUAL REGULATOR HCAR-RELATED"/>
    <property type="match status" value="1"/>
</dbReference>
<organism evidence="6 7">
    <name type="scientific">Nonomuraea jabiensis</name>
    <dbReference type="NCBI Taxonomy" id="882448"/>
    <lineage>
        <taxon>Bacteria</taxon>
        <taxon>Bacillati</taxon>
        <taxon>Actinomycetota</taxon>
        <taxon>Actinomycetes</taxon>
        <taxon>Streptosporangiales</taxon>
        <taxon>Streptosporangiaceae</taxon>
        <taxon>Nonomuraea</taxon>
    </lineage>
</organism>
<dbReference type="Pfam" id="PF00126">
    <property type="entry name" value="HTH_1"/>
    <property type="match status" value="1"/>
</dbReference>
<protein>
    <submittedName>
        <fullName evidence="6">DNA-binding transcriptional LysR family regulator</fullName>
    </submittedName>
</protein>
<comment type="similarity">
    <text evidence="1">Belongs to the LysR transcriptional regulatory family.</text>
</comment>
<evidence type="ECO:0000256" key="2">
    <source>
        <dbReference type="ARBA" id="ARBA00023015"/>
    </source>
</evidence>
<dbReference type="InterPro" id="IPR000847">
    <property type="entry name" value="LysR_HTH_N"/>
</dbReference>
<dbReference type="Gene3D" id="1.10.10.10">
    <property type="entry name" value="Winged helix-like DNA-binding domain superfamily/Winged helix DNA-binding domain"/>
    <property type="match status" value="1"/>
</dbReference>
<dbReference type="Gene3D" id="3.40.190.10">
    <property type="entry name" value="Periplasmic binding protein-like II"/>
    <property type="match status" value="2"/>
</dbReference>
<dbReference type="RefSeq" id="WP_185071710.1">
    <property type="nucleotide sequence ID" value="NZ_JACHMB010000001.1"/>
</dbReference>
<keyword evidence="7" id="KW-1185">Reference proteome</keyword>
<dbReference type="InterPro" id="IPR005119">
    <property type="entry name" value="LysR_subst-bd"/>
</dbReference>
<sequence>MERRDLEIFLILAEELHFGRTAERLHVSTAMVSQTIKSIERRIGVPLFERTSRRVALTPVGRRLEEDVRPAFLQIEEGIARAVAAGRGVTGTLRVGFVGTAIGQFVIGVADRFSARHPECEVRIIENRYADGTSQLHADEIDLLLAGAPSLEDDLAESPVLFRESPVLAVSARHPFARRESVAMADLTRDQVLMPRSLSQEVDELVVPPLEGLRRGPSFSTIQEMLALIGAGKGVFPVPAHAVHYDSRPDVAYVPIRDGQPFAWRLIWRATAESARIRAFVQAAEDAVKDDPSPLIP</sequence>
<accession>A0A7W9G6Z4</accession>
<dbReference type="Pfam" id="PF03466">
    <property type="entry name" value="LysR_substrate"/>
    <property type="match status" value="1"/>
</dbReference>
<dbReference type="AlphaFoldDB" id="A0A7W9G6Z4"/>
<feature type="domain" description="HTH lysR-type" evidence="5">
    <location>
        <begin position="1"/>
        <end position="58"/>
    </location>
</feature>
<proteinExistence type="inferred from homology"/>
<dbReference type="GO" id="GO:0003677">
    <property type="term" value="F:DNA binding"/>
    <property type="evidence" value="ECO:0007669"/>
    <property type="project" value="UniProtKB-KW"/>
</dbReference>
<dbReference type="FunFam" id="1.10.10.10:FF:000001">
    <property type="entry name" value="LysR family transcriptional regulator"/>
    <property type="match status" value="1"/>
</dbReference>
<gene>
    <name evidence="6" type="ORF">HD596_005007</name>
</gene>